<comment type="caution">
    <text evidence="9">The sequence shown here is derived from an EMBL/GenBank/DDBJ whole genome shotgun (WGS) entry which is preliminary data.</text>
</comment>
<protein>
    <submittedName>
        <fullName evidence="9">ABC transporter permease</fullName>
    </submittedName>
</protein>
<sequence length="507" mass="54701">MIKFILRRLGISSLVLLGGSLLMFVLTINSGDPLSDLRESNDPNRDNLIAMRTANMRLDDPWYERYGAWLAGVSKCVVGSCDLGLNRAGIPVIDLLGNAAAATLRLVILSTLLAIVIGIAIGILTAIRQYSGFDYIVTFFAFMMYSLPVFWAAVLLKEYGAIRFNDWIIEPDMALWQIAVVAVVLAVIIAGALGGDARRRLLTGGGTFLFVFAAMFYFDAVNWYRQPALGIAVVAVASIGAALLIVMLSSGLGNKNVLYAALTTVGAGIVSYFVFSAQLADPTWGVLFGLFALAIVIAVLSGALWGGYSRTMAIWVSVATATVMSLVIVADQALSAWAGYLGSVRNGRPISTIGAETPNYDGTFWQEFLDKGTQLLLPTILLTLVSVASYSRYTRSSMLEVLEQDYVRTARSKGLSERVVITKHAFRNALIPITTIVAFDFAGLIGGAVLTETVFGWKGMGELFRTGLVQVDPAPVMAFFLVTGTAAVVMNMLADIAYAFLDPRIRR</sequence>
<proteinExistence type="inferred from homology"/>
<feature type="transmembrane region" description="Helical" evidence="7">
    <location>
        <begin position="283"/>
        <end position="305"/>
    </location>
</feature>
<keyword evidence="10" id="KW-1185">Reference proteome</keyword>
<feature type="domain" description="ABC transmembrane type-1" evidence="8">
    <location>
        <begin position="100"/>
        <end position="494"/>
    </location>
</feature>
<evidence type="ECO:0000256" key="1">
    <source>
        <dbReference type="ARBA" id="ARBA00004651"/>
    </source>
</evidence>
<evidence type="ECO:0000313" key="10">
    <source>
        <dbReference type="Proteomes" id="UP000661894"/>
    </source>
</evidence>
<feature type="transmembrane region" description="Helical" evidence="7">
    <location>
        <begin position="477"/>
        <end position="501"/>
    </location>
</feature>
<evidence type="ECO:0000313" key="9">
    <source>
        <dbReference type="EMBL" id="MBD8062603.1"/>
    </source>
</evidence>
<dbReference type="Proteomes" id="UP000661894">
    <property type="component" value="Unassembled WGS sequence"/>
</dbReference>
<feature type="transmembrane region" description="Helical" evidence="7">
    <location>
        <begin position="106"/>
        <end position="126"/>
    </location>
</feature>
<dbReference type="EMBL" id="JACSPO010000004">
    <property type="protein sequence ID" value="MBD8062603.1"/>
    <property type="molecule type" value="Genomic_DNA"/>
</dbReference>
<gene>
    <name evidence="9" type="ORF">H9624_09730</name>
</gene>
<feature type="transmembrane region" description="Helical" evidence="7">
    <location>
        <begin position="201"/>
        <end position="218"/>
    </location>
</feature>
<organism evidence="9 10">
    <name type="scientific">Oceanitalea stevensii</name>
    <dbReference type="NCBI Taxonomy" id="2763072"/>
    <lineage>
        <taxon>Bacteria</taxon>
        <taxon>Bacillati</taxon>
        <taxon>Actinomycetota</taxon>
        <taxon>Actinomycetes</taxon>
        <taxon>Micrococcales</taxon>
        <taxon>Bogoriellaceae</taxon>
        <taxon>Georgenia</taxon>
    </lineage>
</organism>
<evidence type="ECO:0000256" key="6">
    <source>
        <dbReference type="ARBA" id="ARBA00023136"/>
    </source>
</evidence>
<evidence type="ECO:0000256" key="2">
    <source>
        <dbReference type="ARBA" id="ARBA00022448"/>
    </source>
</evidence>
<dbReference type="PANTHER" id="PTHR43163">
    <property type="entry name" value="DIPEPTIDE TRANSPORT SYSTEM PERMEASE PROTEIN DPPB-RELATED"/>
    <property type="match status" value="1"/>
</dbReference>
<evidence type="ECO:0000259" key="8">
    <source>
        <dbReference type="PROSITE" id="PS50928"/>
    </source>
</evidence>
<feature type="transmembrane region" description="Helical" evidence="7">
    <location>
        <begin position="174"/>
        <end position="194"/>
    </location>
</feature>
<name>A0ABR8Z2N5_9MICO</name>
<keyword evidence="5 7" id="KW-1133">Transmembrane helix</keyword>
<accession>A0ABR8Z2N5</accession>
<evidence type="ECO:0000256" key="3">
    <source>
        <dbReference type="ARBA" id="ARBA00022475"/>
    </source>
</evidence>
<dbReference type="Pfam" id="PF00528">
    <property type="entry name" value="BPD_transp_1"/>
    <property type="match status" value="1"/>
</dbReference>
<dbReference type="InterPro" id="IPR000515">
    <property type="entry name" value="MetI-like"/>
</dbReference>
<comment type="subcellular location">
    <subcellularLocation>
        <location evidence="1 7">Cell membrane</location>
        <topology evidence="1 7">Multi-pass membrane protein</topology>
    </subcellularLocation>
</comment>
<feature type="transmembrane region" description="Helical" evidence="7">
    <location>
        <begin position="430"/>
        <end position="457"/>
    </location>
</feature>
<keyword evidence="6 7" id="KW-0472">Membrane</keyword>
<keyword evidence="4 7" id="KW-0812">Transmembrane</keyword>
<feature type="transmembrane region" description="Helical" evidence="7">
    <location>
        <begin position="257"/>
        <end position="277"/>
    </location>
</feature>
<keyword evidence="2 7" id="KW-0813">Transport</keyword>
<feature type="transmembrane region" description="Helical" evidence="7">
    <location>
        <begin position="312"/>
        <end position="330"/>
    </location>
</feature>
<dbReference type="SUPFAM" id="SSF161098">
    <property type="entry name" value="MetI-like"/>
    <property type="match status" value="1"/>
</dbReference>
<evidence type="ECO:0000256" key="4">
    <source>
        <dbReference type="ARBA" id="ARBA00022692"/>
    </source>
</evidence>
<reference evidence="9 10" key="1">
    <citation type="submission" date="2020-08" db="EMBL/GenBank/DDBJ databases">
        <title>A Genomic Blueprint of the Chicken Gut Microbiome.</title>
        <authorList>
            <person name="Gilroy R."/>
            <person name="Ravi A."/>
            <person name="Getino M."/>
            <person name="Pursley I."/>
            <person name="Horton D.L."/>
            <person name="Alikhan N.-F."/>
            <person name="Baker D."/>
            <person name="Gharbi K."/>
            <person name="Hall N."/>
            <person name="Watson M."/>
            <person name="Adriaenssens E.M."/>
            <person name="Foster-Nyarko E."/>
            <person name="Jarju S."/>
            <person name="Secka A."/>
            <person name="Antonio M."/>
            <person name="Oren A."/>
            <person name="Chaudhuri R."/>
            <person name="La Ragione R.M."/>
            <person name="Hildebrand F."/>
            <person name="Pallen M.J."/>
        </authorList>
    </citation>
    <scope>NUCLEOTIDE SEQUENCE [LARGE SCALE GENOMIC DNA]</scope>
    <source>
        <strain evidence="9 10">Sa1BUA1</strain>
    </source>
</reference>
<evidence type="ECO:0000256" key="7">
    <source>
        <dbReference type="RuleBase" id="RU363032"/>
    </source>
</evidence>
<dbReference type="RefSeq" id="WP_251839708.1">
    <property type="nucleotide sequence ID" value="NZ_JACSPO010000004.1"/>
</dbReference>
<dbReference type="CDD" id="cd06261">
    <property type="entry name" value="TM_PBP2"/>
    <property type="match status" value="1"/>
</dbReference>
<evidence type="ECO:0000256" key="5">
    <source>
        <dbReference type="ARBA" id="ARBA00022989"/>
    </source>
</evidence>
<feature type="transmembrane region" description="Helical" evidence="7">
    <location>
        <begin position="375"/>
        <end position="393"/>
    </location>
</feature>
<keyword evidence="3" id="KW-1003">Cell membrane</keyword>
<comment type="similarity">
    <text evidence="7">Belongs to the binding-protein-dependent transport system permease family.</text>
</comment>
<dbReference type="Gene3D" id="1.10.3720.10">
    <property type="entry name" value="MetI-like"/>
    <property type="match status" value="2"/>
</dbReference>
<dbReference type="InterPro" id="IPR035906">
    <property type="entry name" value="MetI-like_sf"/>
</dbReference>
<feature type="transmembrane region" description="Helical" evidence="7">
    <location>
        <begin position="133"/>
        <end position="154"/>
    </location>
</feature>
<feature type="transmembrane region" description="Helical" evidence="7">
    <location>
        <begin position="230"/>
        <end position="250"/>
    </location>
</feature>
<dbReference type="PROSITE" id="PS50928">
    <property type="entry name" value="ABC_TM1"/>
    <property type="match status" value="1"/>
</dbReference>
<dbReference type="PANTHER" id="PTHR43163:SF6">
    <property type="entry name" value="DIPEPTIDE TRANSPORT SYSTEM PERMEASE PROTEIN DPPB-RELATED"/>
    <property type="match status" value="1"/>
</dbReference>
<feature type="transmembrane region" description="Helical" evidence="7">
    <location>
        <begin position="9"/>
        <end position="28"/>
    </location>
</feature>